<dbReference type="GO" id="GO:0005335">
    <property type="term" value="F:serotonin:sodium:chloride symporter activity"/>
    <property type="evidence" value="ECO:0007669"/>
    <property type="project" value="TreeGrafter"/>
</dbReference>
<dbReference type="InterPro" id="IPR036259">
    <property type="entry name" value="MFS_trans_sf"/>
</dbReference>
<evidence type="ECO:0000256" key="4">
    <source>
        <dbReference type="ARBA" id="ARBA00022989"/>
    </source>
</evidence>
<evidence type="ECO:0000256" key="6">
    <source>
        <dbReference type="SAM" id="MobiDB-lite"/>
    </source>
</evidence>
<dbReference type="FunFam" id="1.20.1250.20:FF:000401">
    <property type="entry name" value="Vesicular amine transporter"/>
    <property type="match status" value="1"/>
</dbReference>
<dbReference type="OMA" id="QKHMLAG"/>
<evidence type="ECO:0000313" key="10">
    <source>
        <dbReference type="Proteomes" id="UP000807504"/>
    </source>
</evidence>
<dbReference type="PANTHER" id="PTHR23506:SF4">
    <property type="entry name" value="PORTABELLA"/>
    <property type="match status" value="1"/>
</dbReference>
<dbReference type="InterPro" id="IPR011701">
    <property type="entry name" value="MFS"/>
</dbReference>
<gene>
    <name evidence="9" type="ORF">HNY73_005828</name>
</gene>
<keyword evidence="10" id="KW-1185">Reference proteome</keyword>
<dbReference type="GO" id="GO:0030672">
    <property type="term" value="C:synaptic vesicle membrane"/>
    <property type="evidence" value="ECO:0007669"/>
    <property type="project" value="TreeGrafter"/>
</dbReference>
<feature type="transmembrane region" description="Helical" evidence="7">
    <location>
        <begin position="131"/>
        <end position="149"/>
    </location>
</feature>
<feature type="transmembrane region" description="Helical" evidence="7">
    <location>
        <begin position="421"/>
        <end position="440"/>
    </location>
</feature>
<dbReference type="Proteomes" id="UP000807504">
    <property type="component" value="Unassembled WGS sequence"/>
</dbReference>
<protein>
    <submittedName>
        <fullName evidence="9">Chromaffin granule amine transporter like protein</fullName>
    </submittedName>
</protein>
<proteinExistence type="predicted"/>
<dbReference type="EMBL" id="JABXBU010000011">
    <property type="protein sequence ID" value="KAF8790875.1"/>
    <property type="molecule type" value="Genomic_DNA"/>
</dbReference>
<evidence type="ECO:0000256" key="7">
    <source>
        <dbReference type="SAM" id="Phobius"/>
    </source>
</evidence>
<feature type="transmembrane region" description="Helical" evidence="7">
    <location>
        <begin position="261"/>
        <end position="280"/>
    </location>
</feature>
<feature type="domain" description="Major facilitator superfamily (MFS) profile" evidence="8">
    <location>
        <begin position="17"/>
        <end position="445"/>
    </location>
</feature>
<feature type="transmembrane region" description="Helical" evidence="7">
    <location>
        <begin position="300"/>
        <end position="318"/>
    </location>
</feature>
<dbReference type="GO" id="GO:0043195">
    <property type="term" value="C:terminal bouton"/>
    <property type="evidence" value="ECO:0007669"/>
    <property type="project" value="TreeGrafter"/>
</dbReference>
<feature type="transmembrane region" description="Helical" evidence="7">
    <location>
        <begin position="161"/>
        <end position="178"/>
    </location>
</feature>
<name>A0A8T0FKH7_ARGBR</name>
<dbReference type="OrthoDB" id="5086884at2759"/>
<keyword evidence="2" id="KW-0813">Transport</keyword>
<dbReference type="Gene3D" id="1.20.1250.20">
    <property type="entry name" value="MFS general substrate transporter like domains"/>
    <property type="match status" value="1"/>
</dbReference>
<dbReference type="PANTHER" id="PTHR23506">
    <property type="entry name" value="GH10249P"/>
    <property type="match status" value="1"/>
</dbReference>
<dbReference type="SUPFAM" id="SSF103473">
    <property type="entry name" value="MFS general substrate transporter"/>
    <property type="match status" value="1"/>
</dbReference>
<accession>A0A8T0FKH7</accession>
<feature type="transmembrane region" description="Helical" evidence="7">
    <location>
        <begin position="190"/>
        <end position="208"/>
    </location>
</feature>
<keyword evidence="4 7" id="KW-1133">Transmembrane helix</keyword>
<evidence type="ECO:0000259" key="8">
    <source>
        <dbReference type="PROSITE" id="PS50850"/>
    </source>
</evidence>
<dbReference type="CDD" id="cd17384">
    <property type="entry name" value="MFS_SLC18A1_2_VAT1_2"/>
    <property type="match status" value="1"/>
</dbReference>
<sequence>MLWREQLWRLQQSGKFLIGVTYLSFFLDNLLLSVVVPIIPDVLYKMENETLERTNLNMVAVENKENCSGVPLDCQNHSSNAYVSFHRRIASYDMNDENEEVGLLLASKAIVQLVMNPVVGPLTNRIGNQTPIFFGVLTLLLSSLLFAFGNTFSVLFAARSLHGIGSSCICIGGMAVIADRYQDDQERSRIMGIIMGGIAAGVLVGYPLGGVLYDFVSQSAPLLIVSGFLFLDAVLLLVVLRPRLEPERLLVGTSIRKLIRDPYILLAAGAISISTFSIAILEPCLPIWLMESMSPPRWQLGTVFIPDSLGYFVGTNFFGEVGFKVGRWVTAMVSLFIVGVCALMIPISTHILQLVIPHFGLGLGIGVIDASLMPLLANIVDVRYMGLYGSVYAIAEMAVCLAYSIGPLFGGYLVKKMGFTWVMRCIGILNLLYCPLCYFLREIPRQKGENRPINSNGPECNSKEPTKTDGWASYFSFANEE</sequence>
<evidence type="ECO:0000256" key="5">
    <source>
        <dbReference type="ARBA" id="ARBA00023136"/>
    </source>
</evidence>
<reference evidence="9" key="2">
    <citation type="submission" date="2020-06" db="EMBL/GenBank/DDBJ databases">
        <authorList>
            <person name="Sheffer M."/>
        </authorList>
    </citation>
    <scope>NUCLEOTIDE SEQUENCE</scope>
</reference>
<organism evidence="9 10">
    <name type="scientific">Argiope bruennichi</name>
    <name type="common">Wasp spider</name>
    <name type="synonym">Aranea bruennichi</name>
    <dbReference type="NCBI Taxonomy" id="94029"/>
    <lineage>
        <taxon>Eukaryota</taxon>
        <taxon>Metazoa</taxon>
        <taxon>Ecdysozoa</taxon>
        <taxon>Arthropoda</taxon>
        <taxon>Chelicerata</taxon>
        <taxon>Arachnida</taxon>
        <taxon>Araneae</taxon>
        <taxon>Araneomorphae</taxon>
        <taxon>Entelegynae</taxon>
        <taxon>Araneoidea</taxon>
        <taxon>Araneidae</taxon>
        <taxon>Argiope</taxon>
    </lineage>
</organism>
<dbReference type="InterPro" id="IPR020846">
    <property type="entry name" value="MFS_dom"/>
</dbReference>
<feature type="transmembrane region" description="Helical" evidence="7">
    <location>
        <begin position="325"/>
        <end position="347"/>
    </location>
</feature>
<feature type="transmembrane region" description="Helical" evidence="7">
    <location>
        <begin position="16"/>
        <end position="39"/>
    </location>
</feature>
<evidence type="ECO:0000313" key="9">
    <source>
        <dbReference type="EMBL" id="KAF8790875.1"/>
    </source>
</evidence>
<keyword evidence="3 7" id="KW-0812">Transmembrane</keyword>
<dbReference type="PROSITE" id="PS50850">
    <property type="entry name" value="MFS"/>
    <property type="match status" value="1"/>
</dbReference>
<evidence type="ECO:0000256" key="1">
    <source>
        <dbReference type="ARBA" id="ARBA00004141"/>
    </source>
</evidence>
<feature type="region of interest" description="Disordered" evidence="6">
    <location>
        <begin position="450"/>
        <end position="471"/>
    </location>
</feature>
<evidence type="ECO:0000256" key="2">
    <source>
        <dbReference type="ARBA" id="ARBA00022448"/>
    </source>
</evidence>
<feature type="transmembrane region" description="Helical" evidence="7">
    <location>
        <begin position="359"/>
        <end position="380"/>
    </location>
</feature>
<feature type="transmembrane region" description="Helical" evidence="7">
    <location>
        <begin position="101"/>
        <end position="119"/>
    </location>
</feature>
<comment type="caution">
    <text evidence="9">The sequence shown here is derived from an EMBL/GenBank/DDBJ whole genome shotgun (WGS) entry which is preliminary data.</text>
</comment>
<dbReference type="Pfam" id="PF07690">
    <property type="entry name" value="MFS_1"/>
    <property type="match status" value="1"/>
</dbReference>
<dbReference type="InterPro" id="IPR050930">
    <property type="entry name" value="MFS_Vesicular_Transporter"/>
</dbReference>
<feature type="transmembrane region" description="Helical" evidence="7">
    <location>
        <begin position="387"/>
        <end position="409"/>
    </location>
</feature>
<reference evidence="9" key="1">
    <citation type="journal article" date="2020" name="bioRxiv">
        <title>Chromosome-level reference genome of the European wasp spider Argiope bruennichi: a resource for studies on range expansion and evolutionary adaptation.</title>
        <authorList>
            <person name="Sheffer M.M."/>
            <person name="Hoppe A."/>
            <person name="Krehenwinkel H."/>
            <person name="Uhl G."/>
            <person name="Kuss A.W."/>
            <person name="Jensen L."/>
            <person name="Jensen C."/>
            <person name="Gillespie R.G."/>
            <person name="Hoff K.J."/>
            <person name="Prost S."/>
        </authorList>
    </citation>
    <scope>NUCLEOTIDE SEQUENCE</scope>
</reference>
<comment type="subcellular location">
    <subcellularLocation>
        <location evidence="1">Membrane</location>
        <topology evidence="1">Multi-pass membrane protein</topology>
    </subcellularLocation>
</comment>
<evidence type="ECO:0000256" key="3">
    <source>
        <dbReference type="ARBA" id="ARBA00022692"/>
    </source>
</evidence>
<keyword evidence="5 7" id="KW-0472">Membrane</keyword>
<feature type="transmembrane region" description="Helical" evidence="7">
    <location>
        <begin position="220"/>
        <end position="240"/>
    </location>
</feature>
<dbReference type="AlphaFoldDB" id="A0A8T0FKH7"/>
<dbReference type="GO" id="GO:0015842">
    <property type="term" value="P:aminergic neurotransmitter loading into synaptic vesicle"/>
    <property type="evidence" value="ECO:0007669"/>
    <property type="project" value="TreeGrafter"/>
</dbReference>